<dbReference type="AlphaFoldDB" id="A0A7V5P1D4"/>
<sequence length="294" mass="33542">MSWEHYLLVFRLKSPLHIGLRKVGNLMQTRPYVPGRVLWGALTARLVRDYHPGADNEAYRQIGEDLKQNFRFGYLWPALSRGSTIRSLKDLRIYFPWKEENKGMFDFLFLDCYASTALDHGYRGAEEGTLHHVEFIRPYIRSSFGEESRPVYLAGDIFVKKEVGDHSTLRYWPKALAKIQLGGERAYGWGRVELVYCAKDQKLLEIEGKFLINQDTLEITANKETYLFAHLEISESVELRGPVEVLTGYHTQASGEIRLIQNPPITLVPGTKVSSGSKFILSENPGLWKSSSVG</sequence>
<evidence type="ECO:0000256" key="1">
    <source>
        <dbReference type="ARBA" id="ARBA00023118"/>
    </source>
</evidence>
<feature type="domain" description="CRISPR type III-associated protein" evidence="2">
    <location>
        <begin position="10"/>
        <end position="193"/>
    </location>
</feature>
<dbReference type="Proteomes" id="UP000886101">
    <property type="component" value="Unassembled WGS sequence"/>
</dbReference>
<accession>A0A7V5P1D4</accession>
<organism evidence="3">
    <name type="scientific">Thermodesulfatator atlanticus</name>
    <dbReference type="NCBI Taxonomy" id="501497"/>
    <lineage>
        <taxon>Bacteria</taxon>
        <taxon>Pseudomonadati</taxon>
        <taxon>Thermodesulfobacteriota</taxon>
        <taxon>Thermodesulfobacteria</taxon>
        <taxon>Thermodesulfobacteriales</taxon>
        <taxon>Thermodesulfatatoraceae</taxon>
        <taxon>Thermodesulfatator</taxon>
    </lineage>
</organism>
<dbReference type="InterPro" id="IPR005537">
    <property type="entry name" value="RAMP_III_fam"/>
</dbReference>
<evidence type="ECO:0000259" key="2">
    <source>
        <dbReference type="Pfam" id="PF03787"/>
    </source>
</evidence>
<dbReference type="Pfam" id="PF03787">
    <property type="entry name" value="RAMPs"/>
    <property type="match status" value="1"/>
</dbReference>
<comment type="caution">
    <text evidence="3">The sequence shown here is derived from an EMBL/GenBank/DDBJ whole genome shotgun (WGS) entry which is preliminary data.</text>
</comment>
<keyword evidence="1" id="KW-0051">Antiviral defense</keyword>
<reference evidence="3" key="1">
    <citation type="journal article" date="2020" name="mSystems">
        <title>Genome- and Community-Level Interaction Insights into Carbon Utilization and Element Cycling Functions of Hydrothermarchaeota in Hydrothermal Sediment.</title>
        <authorList>
            <person name="Zhou Z."/>
            <person name="Liu Y."/>
            <person name="Xu W."/>
            <person name="Pan J."/>
            <person name="Luo Z.H."/>
            <person name="Li M."/>
        </authorList>
    </citation>
    <scope>NUCLEOTIDE SEQUENCE [LARGE SCALE GENOMIC DNA]</scope>
    <source>
        <strain evidence="3">HyVt-533</strain>
    </source>
</reference>
<protein>
    <recommendedName>
        <fullName evidence="2">CRISPR type III-associated protein domain-containing protein</fullName>
    </recommendedName>
</protein>
<gene>
    <name evidence="3" type="ORF">ENJ96_09755</name>
</gene>
<dbReference type="EMBL" id="DROK01000287">
    <property type="protein sequence ID" value="HHI98113.1"/>
    <property type="molecule type" value="Genomic_DNA"/>
</dbReference>
<dbReference type="GO" id="GO:0051607">
    <property type="term" value="P:defense response to virus"/>
    <property type="evidence" value="ECO:0007669"/>
    <property type="project" value="UniProtKB-KW"/>
</dbReference>
<proteinExistence type="predicted"/>
<evidence type="ECO:0000313" key="3">
    <source>
        <dbReference type="EMBL" id="HHI98113.1"/>
    </source>
</evidence>
<name>A0A7V5P1D4_9BACT</name>